<gene>
    <name evidence="1" type="ORF">DNFV4_02462</name>
</gene>
<keyword evidence="2" id="KW-1185">Reference proteome</keyword>
<dbReference type="EMBL" id="OX365700">
    <property type="protein sequence ID" value="CAI4032037.1"/>
    <property type="molecule type" value="Genomic_DNA"/>
</dbReference>
<dbReference type="KEGG" id="nti:DNFV4_02462"/>
<accession>A0AA86MZT4</accession>
<dbReference type="AlphaFoldDB" id="A0AA86MZT4"/>
<evidence type="ECO:0000313" key="2">
    <source>
        <dbReference type="Proteomes" id="UP001179121"/>
    </source>
</evidence>
<proteinExistence type="predicted"/>
<protein>
    <submittedName>
        <fullName evidence="1">Uncharacterized protein</fullName>
    </submittedName>
</protein>
<organism evidence="1 2">
    <name type="scientific">Nitrospira tepida</name>
    <dbReference type="NCBI Taxonomy" id="2973512"/>
    <lineage>
        <taxon>Bacteria</taxon>
        <taxon>Pseudomonadati</taxon>
        <taxon>Nitrospirota</taxon>
        <taxon>Nitrospiria</taxon>
        <taxon>Nitrospirales</taxon>
        <taxon>Nitrospiraceae</taxon>
        <taxon>Nitrospira</taxon>
    </lineage>
</organism>
<evidence type="ECO:0000313" key="1">
    <source>
        <dbReference type="EMBL" id="CAI4032037.1"/>
    </source>
</evidence>
<dbReference type="Proteomes" id="UP001179121">
    <property type="component" value="Chromosome"/>
</dbReference>
<name>A0AA86MZT4_9BACT</name>
<sequence length="87" mass="9722">MQQDNGRADALILDLLAQDAAHPLTLEEVAAMLPELSWAELFHAVDHLSRRRRIVLSRHGFTYLLADLARSGQQTEVVMAGSVRDSR</sequence>
<dbReference type="RefSeq" id="WP_289268786.1">
    <property type="nucleotide sequence ID" value="NZ_OX365700.1"/>
</dbReference>
<reference evidence="1" key="1">
    <citation type="submission" date="2022-10" db="EMBL/GenBank/DDBJ databases">
        <authorList>
            <person name="Koch H."/>
        </authorList>
    </citation>
    <scope>NUCLEOTIDE SEQUENCE</scope>
    <source>
        <strain evidence="1">DNF</strain>
    </source>
</reference>